<evidence type="ECO:0000256" key="4">
    <source>
        <dbReference type="ARBA" id="ARBA00022692"/>
    </source>
</evidence>
<evidence type="ECO:0000256" key="2">
    <source>
        <dbReference type="ARBA" id="ARBA00022448"/>
    </source>
</evidence>
<feature type="transmembrane region" description="Helical" evidence="7">
    <location>
        <begin position="240"/>
        <end position="261"/>
    </location>
</feature>
<feature type="domain" description="ABC transmembrane type-1" evidence="8">
    <location>
        <begin position="66"/>
        <end position="261"/>
    </location>
</feature>
<dbReference type="RefSeq" id="WP_212966348.1">
    <property type="nucleotide sequence ID" value="NZ_BORB01000017.1"/>
</dbReference>
<keyword evidence="3" id="KW-1003">Cell membrane</keyword>
<dbReference type="InterPro" id="IPR035906">
    <property type="entry name" value="MetI-like_sf"/>
</dbReference>
<evidence type="ECO:0000256" key="7">
    <source>
        <dbReference type="RuleBase" id="RU363032"/>
    </source>
</evidence>
<evidence type="ECO:0000313" key="9">
    <source>
        <dbReference type="EMBL" id="GIN57941.1"/>
    </source>
</evidence>
<feature type="transmembrane region" description="Helical" evidence="7">
    <location>
        <begin position="7"/>
        <end position="29"/>
    </location>
</feature>
<comment type="similarity">
    <text evidence="7">Belongs to the binding-protein-dependent transport system permease family.</text>
</comment>
<organism evidence="9 10">
    <name type="scientific">Lederbergia ruris</name>
    <dbReference type="NCBI Taxonomy" id="217495"/>
    <lineage>
        <taxon>Bacteria</taxon>
        <taxon>Bacillati</taxon>
        <taxon>Bacillota</taxon>
        <taxon>Bacilli</taxon>
        <taxon>Bacillales</taxon>
        <taxon>Bacillaceae</taxon>
        <taxon>Lederbergia</taxon>
    </lineage>
</organism>
<comment type="subcellular location">
    <subcellularLocation>
        <location evidence="1 7">Cell membrane</location>
        <topology evidence="1 7">Multi-pass membrane protein</topology>
    </subcellularLocation>
</comment>
<dbReference type="Proteomes" id="UP000679950">
    <property type="component" value="Unassembled WGS sequence"/>
</dbReference>
<evidence type="ECO:0000256" key="6">
    <source>
        <dbReference type="ARBA" id="ARBA00023136"/>
    </source>
</evidence>
<dbReference type="InterPro" id="IPR000515">
    <property type="entry name" value="MetI-like"/>
</dbReference>
<keyword evidence="4 7" id="KW-0812">Transmembrane</keyword>
<dbReference type="PANTHER" id="PTHR43744">
    <property type="entry name" value="ABC TRANSPORTER PERMEASE PROTEIN MG189-RELATED-RELATED"/>
    <property type="match status" value="1"/>
</dbReference>
<dbReference type="SUPFAM" id="SSF161098">
    <property type="entry name" value="MetI-like"/>
    <property type="match status" value="1"/>
</dbReference>
<feature type="transmembrane region" description="Helical" evidence="7">
    <location>
        <begin position="70"/>
        <end position="89"/>
    </location>
</feature>
<evidence type="ECO:0000313" key="10">
    <source>
        <dbReference type="Proteomes" id="UP000679950"/>
    </source>
</evidence>
<reference evidence="9 10" key="1">
    <citation type="submission" date="2021-03" db="EMBL/GenBank/DDBJ databases">
        <title>Antimicrobial resistance genes in bacteria isolated from Japanese honey, and their potential for conferring macrolide and lincosamide resistance in the American foulbrood pathogen Paenibacillus larvae.</title>
        <authorList>
            <person name="Okamoto M."/>
            <person name="Kumagai M."/>
            <person name="Kanamori H."/>
            <person name="Takamatsu D."/>
        </authorList>
    </citation>
    <scope>NUCLEOTIDE SEQUENCE [LARGE SCALE GENOMIC DNA]</scope>
    <source>
        <strain evidence="9 10">J8TS2</strain>
    </source>
</reference>
<dbReference type="EMBL" id="BORB01000017">
    <property type="protein sequence ID" value="GIN57941.1"/>
    <property type="molecule type" value="Genomic_DNA"/>
</dbReference>
<keyword evidence="6 7" id="KW-0472">Membrane</keyword>
<keyword evidence="2 7" id="KW-0813">Transport</keyword>
<evidence type="ECO:0000256" key="3">
    <source>
        <dbReference type="ARBA" id="ARBA00022475"/>
    </source>
</evidence>
<evidence type="ECO:0000259" key="8">
    <source>
        <dbReference type="PROSITE" id="PS50928"/>
    </source>
</evidence>
<gene>
    <name evidence="9" type="primary">lacG2</name>
    <name evidence="9" type="ORF">J8TS2_22600</name>
</gene>
<dbReference type="Gene3D" id="1.10.3720.10">
    <property type="entry name" value="MetI-like"/>
    <property type="match status" value="1"/>
</dbReference>
<proteinExistence type="inferred from homology"/>
<name>A0ABQ4KKG1_9BACI</name>
<sequence length="274" mass="30198">MTTFKRVFAYVFLSIAAFISIFPFLWMIISATNKSSDVTQGRLLPGGHLFENTRNLFDTADMGTALTNSAIIAIATTVLALLIGSIAGYGFEIYRSKKKNIVFNILLLSMMIPFAALMVPLYRMFGSISSTIPFIGIDTLAAAALPTITTAFLIFFFRQNTKMFAKELVEAGRMDGLSELGVFFRIFMPSMKTAYAAAAIITFMNSWNNYLWPLVVLQSPENQTIPLLISNLGSGYTPDYGVIMMAIVIATLPTALVFFLMQKHFVAGMMGSVK</sequence>
<dbReference type="Pfam" id="PF00528">
    <property type="entry name" value="BPD_transp_1"/>
    <property type="match status" value="1"/>
</dbReference>
<feature type="transmembrane region" description="Helical" evidence="7">
    <location>
        <begin position="101"/>
        <end position="122"/>
    </location>
</feature>
<keyword evidence="10" id="KW-1185">Reference proteome</keyword>
<evidence type="ECO:0000256" key="5">
    <source>
        <dbReference type="ARBA" id="ARBA00022989"/>
    </source>
</evidence>
<dbReference type="PROSITE" id="PS50928">
    <property type="entry name" value="ABC_TM1"/>
    <property type="match status" value="1"/>
</dbReference>
<feature type="transmembrane region" description="Helical" evidence="7">
    <location>
        <begin position="182"/>
        <end position="204"/>
    </location>
</feature>
<dbReference type="CDD" id="cd06261">
    <property type="entry name" value="TM_PBP2"/>
    <property type="match status" value="1"/>
</dbReference>
<dbReference type="PANTHER" id="PTHR43744:SF2">
    <property type="entry name" value="ARABINOOLIGOSACCHARIDES TRANSPORT SYSTEM PERMEASE PROTEIN ARAQ"/>
    <property type="match status" value="1"/>
</dbReference>
<protein>
    <submittedName>
        <fullName evidence="9">Lactose ABC transporter permease</fullName>
    </submittedName>
</protein>
<feature type="transmembrane region" description="Helical" evidence="7">
    <location>
        <begin position="134"/>
        <end position="157"/>
    </location>
</feature>
<comment type="caution">
    <text evidence="9">The sequence shown here is derived from an EMBL/GenBank/DDBJ whole genome shotgun (WGS) entry which is preliminary data.</text>
</comment>
<keyword evidence="5 7" id="KW-1133">Transmembrane helix</keyword>
<evidence type="ECO:0000256" key="1">
    <source>
        <dbReference type="ARBA" id="ARBA00004651"/>
    </source>
</evidence>
<accession>A0ABQ4KKG1</accession>